<feature type="non-terminal residue" evidence="1">
    <location>
        <position position="1"/>
    </location>
</feature>
<name>A0A2J8PWY9_PANTR</name>
<proteinExistence type="predicted"/>
<comment type="caution">
    <text evidence="1">The sequence shown here is derived from an EMBL/GenBank/DDBJ whole genome shotgun (WGS) entry which is preliminary data.</text>
</comment>
<sequence>AQRYEAASTIYGPHTLSAYIQLFRNLAKAIATELHLWKSSLWMQLFMKLQL</sequence>
<reference evidence="1 2" key="1">
    <citation type="submission" date="2017-12" db="EMBL/GenBank/DDBJ databases">
        <title>High-resolution comparative analysis of great ape genomes.</title>
        <authorList>
            <person name="Pollen A."/>
            <person name="Hastie A."/>
            <person name="Hormozdiari F."/>
            <person name="Dougherty M."/>
            <person name="Liu R."/>
            <person name="Chaisson M."/>
            <person name="Hoppe E."/>
            <person name="Hill C."/>
            <person name="Pang A."/>
            <person name="Hillier L."/>
            <person name="Baker C."/>
            <person name="Armstrong J."/>
            <person name="Shendure J."/>
            <person name="Paten B."/>
            <person name="Wilson R."/>
            <person name="Chao H."/>
            <person name="Schneider V."/>
            <person name="Ventura M."/>
            <person name="Kronenberg Z."/>
            <person name="Murali S."/>
            <person name="Gordon D."/>
            <person name="Cantsilieris S."/>
            <person name="Munson K."/>
            <person name="Nelson B."/>
            <person name="Raja A."/>
            <person name="Underwood J."/>
            <person name="Diekhans M."/>
            <person name="Fiddes I."/>
            <person name="Haussler D."/>
            <person name="Eichler E."/>
        </authorList>
    </citation>
    <scope>NUCLEOTIDE SEQUENCE [LARGE SCALE GENOMIC DNA]</scope>
    <source>
        <strain evidence="1">Yerkes chimp pedigree #C0471</strain>
    </source>
</reference>
<organism evidence="1 2">
    <name type="scientific">Pan troglodytes</name>
    <name type="common">Chimpanzee</name>
    <dbReference type="NCBI Taxonomy" id="9598"/>
    <lineage>
        <taxon>Eukaryota</taxon>
        <taxon>Metazoa</taxon>
        <taxon>Chordata</taxon>
        <taxon>Craniata</taxon>
        <taxon>Vertebrata</taxon>
        <taxon>Euteleostomi</taxon>
        <taxon>Mammalia</taxon>
        <taxon>Eutheria</taxon>
        <taxon>Euarchontoglires</taxon>
        <taxon>Primates</taxon>
        <taxon>Haplorrhini</taxon>
        <taxon>Catarrhini</taxon>
        <taxon>Hominidae</taxon>
        <taxon>Pan</taxon>
    </lineage>
</organism>
<evidence type="ECO:0000313" key="2">
    <source>
        <dbReference type="Proteomes" id="UP000236370"/>
    </source>
</evidence>
<accession>A0A2J8PWY9</accession>
<evidence type="ECO:0000313" key="1">
    <source>
        <dbReference type="EMBL" id="PNI88526.1"/>
    </source>
</evidence>
<gene>
    <name evidence="1" type="ORF">CK820_G0053193</name>
</gene>
<dbReference type="Proteomes" id="UP000236370">
    <property type="component" value="Unassembled WGS sequence"/>
</dbReference>
<dbReference type="AlphaFoldDB" id="A0A2J8PWY9"/>
<protein>
    <submittedName>
        <fullName evidence="1">ASAH2 isoform 6</fullName>
    </submittedName>
</protein>
<dbReference type="SMR" id="A0A2J8PWY9"/>
<dbReference type="EMBL" id="NBAG03000133">
    <property type="protein sequence ID" value="PNI88526.1"/>
    <property type="molecule type" value="Genomic_DNA"/>
</dbReference>